<sequence length="713" mass="79407">MLSPRRLMRATTFLIIITFFVLLALLAANRRRVIHLDEYLPSHLVPLYFQPGSDSYIVDIAVGDCNILSKNSVKCGVPKATEGAYGDVGKSGGWIRVEKDLLLGMHWTSKRYISVKSISSEHYEEHRDEVILDLAVGDPDEDCAIRGNKKCIPKSILTEISMNHVFNEEDLANLKDLNKDKKPKLQAENAKPAGAYTKQKEQNSADGSNEKAPTDDNAESPDNEKVKVQDEDITETAVPLKEEGSQGATLHHPASEENIPTDKAVTKKRDGVLDKRYVEKSHHNLKDYMRIPSDKEIAESGWRKRSHNLWVKLGQASDNAVTGVDILFGEDAVDPRPNWSLVKTPLKKLGYSSSREPRLSVRKGNKLDYKGPQFQPKVEFRADGKFKVLQVADLHFSTGVGVCRDPVPEESIKGCQADPRTLKFINRVLDMEKPDLVVLTGDQVFGDEAPDPETALFKAVHPFIKRKIPFAITLGNHDDESIVSREQMMKLASSLPYLVSALGPKAVDGFGNYPVTVSKNGSKKIGAVFYLLDSHSRSKQPKTNPGYDWFKESQVDWLQMQASAKKDTAKDNSLLSMAFFHIPLPEYRNLEQPRVGQHKEGITAPKYHTGMREALGVAGVQVVSCGHDHANDYCLLDEQNKDSDSKSLIWLCYGGGAGEGGYGGYGGYIRRVRVFELDVNAKEIKSWKRAENNPDESFDEQTLVENGEVVTSI</sequence>
<proteinExistence type="predicted"/>
<feature type="region of interest" description="Disordered" evidence="1">
    <location>
        <begin position="185"/>
        <end position="231"/>
    </location>
</feature>
<dbReference type="PANTHER" id="PTHR32440:SF0">
    <property type="entry name" value="PHOSPHATASE DCR2-RELATED"/>
    <property type="match status" value="1"/>
</dbReference>
<accession>A0A4P6XI92</accession>
<dbReference type="CDD" id="cd07383">
    <property type="entry name" value="MPP_Dcr2"/>
    <property type="match status" value="1"/>
</dbReference>
<dbReference type="GO" id="GO:0004721">
    <property type="term" value="F:phosphoprotein phosphatase activity"/>
    <property type="evidence" value="ECO:0007669"/>
    <property type="project" value="TreeGrafter"/>
</dbReference>
<evidence type="ECO:0000259" key="2">
    <source>
        <dbReference type="Pfam" id="PF00149"/>
    </source>
</evidence>
<feature type="domain" description="Calcineurin-like phosphoesterase" evidence="2">
    <location>
        <begin position="386"/>
        <end position="630"/>
    </location>
</feature>
<organism evidence="3 4">
    <name type="scientific">Metschnikowia aff. pulcherrima</name>
    <dbReference type="NCBI Taxonomy" id="2163413"/>
    <lineage>
        <taxon>Eukaryota</taxon>
        <taxon>Fungi</taxon>
        <taxon>Dikarya</taxon>
        <taxon>Ascomycota</taxon>
        <taxon>Saccharomycotina</taxon>
        <taxon>Pichiomycetes</taxon>
        <taxon>Metschnikowiaceae</taxon>
        <taxon>Metschnikowia</taxon>
    </lineage>
</organism>
<dbReference type="InterPro" id="IPR029052">
    <property type="entry name" value="Metallo-depent_PP-like"/>
</dbReference>
<reference evidence="4" key="1">
    <citation type="submission" date="2019-03" db="EMBL/GenBank/DDBJ databases">
        <title>Snf2 controls pulcherriminic acid biosynthesis and connects pigmentation and antifungal activity of the yeast Metschnikowia pulcherrima.</title>
        <authorList>
            <person name="Gore-Lloyd D."/>
            <person name="Sumann I."/>
            <person name="Brachmann A.O."/>
            <person name="Schneeberger K."/>
            <person name="Ortiz-Merino R.A."/>
            <person name="Moreno-Beltran M."/>
            <person name="Schlaefli M."/>
            <person name="Kirner P."/>
            <person name="Santos Kron A."/>
            <person name="Wolfe K.H."/>
            <person name="Piel J."/>
            <person name="Ahrens C.H."/>
            <person name="Henk D."/>
            <person name="Freimoser F.M."/>
        </authorList>
    </citation>
    <scope>NUCLEOTIDE SEQUENCE [LARGE SCALE GENOMIC DNA]</scope>
    <source>
        <strain evidence="4">APC 1.2</strain>
    </source>
</reference>
<dbReference type="SUPFAM" id="SSF56300">
    <property type="entry name" value="Metallo-dependent phosphatases"/>
    <property type="match status" value="1"/>
</dbReference>
<dbReference type="AlphaFoldDB" id="A0A4P6XI92"/>
<protein>
    <submittedName>
        <fullName evidence="3">3',5'-cyclic AMP phosphodiesterase CpdA</fullName>
    </submittedName>
</protein>
<dbReference type="GO" id="GO:0005737">
    <property type="term" value="C:cytoplasm"/>
    <property type="evidence" value="ECO:0007669"/>
    <property type="project" value="TreeGrafter"/>
</dbReference>
<dbReference type="PANTHER" id="PTHR32440">
    <property type="entry name" value="PHOSPHATASE DCR2-RELATED-RELATED"/>
    <property type="match status" value="1"/>
</dbReference>
<dbReference type="EMBL" id="CP034457">
    <property type="protein sequence ID" value="QBM86992.1"/>
    <property type="molecule type" value="Genomic_DNA"/>
</dbReference>
<dbReference type="STRING" id="2163413.A0A4P6XI92"/>
<evidence type="ECO:0000256" key="1">
    <source>
        <dbReference type="SAM" id="MobiDB-lite"/>
    </source>
</evidence>
<dbReference type="Gene3D" id="3.60.21.10">
    <property type="match status" value="1"/>
</dbReference>
<dbReference type="Pfam" id="PF00149">
    <property type="entry name" value="Metallophos"/>
    <property type="match status" value="1"/>
</dbReference>
<dbReference type="InterPro" id="IPR004843">
    <property type="entry name" value="Calcineurin-like_PHP"/>
</dbReference>
<evidence type="ECO:0000313" key="3">
    <source>
        <dbReference type="EMBL" id="QBM86992.1"/>
    </source>
</evidence>
<keyword evidence="4" id="KW-1185">Reference proteome</keyword>
<evidence type="ECO:0000313" key="4">
    <source>
        <dbReference type="Proteomes" id="UP000292447"/>
    </source>
</evidence>
<name>A0A4P6XI92_9ASCO</name>
<feature type="compositionally biased region" description="Basic and acidic residues" evidence="1">
    <location>
        <begin position="198"/>
        <end position="214"/>
    </location>
</feature>
<gene>
    <name evidence="3" type="primary">MPUL0B01860</name>
    <name evidence="3" type="ORF">METSCH_B01860</name>
</gene>
<dbReference type="Proteomes" id="UP000292447">
    <property type="component" value="Chromosome II"/>
</dbReference>